<dbReference type="AlphaFoldDB" id="A0A2Z3HG42"/>
<proteinExistence type="predicted"/>
<dbReference type="SUPFAM" id="SSF55347">
    <property type="entry name" value="Glyceraldehyde-3-phosphate dehydrogenase-like, C-terminal domain"/>
    <property type="match status" value="1"/>
</dbReference>
<reference evidence="3 4" key="1">
    <citation type="submission" date="2018-01" db="EMBL/GenBank/DDBJ databases">
        <title>G. obscuriglobus.</title>
        <authorList>
            <person name="Franke J."/>
            <person name="Blomberg W."/>
            <person name="Selmecki A."/>
        </authorList>
    </citation>
    <scope>NUCLEOTIDE SEQUENCE [LARGE SCALE GENOMIC DNA]</scope>
    <source>
        <strain evidence="3 4">DSM 5831</strain>
    </source>
</reference>
<dbReference type="InterPro" id="IPR050463">
    <property type="entry name" value="Gfo/Idh/MocA_oxidrdct_glycsds"/>
</dbReference>
<dbReference type="PROSITE" id="PS51318">
    <property type="entry name" value="TAT"/>
    <property type="match status" value="1"/>
</dbReference>
<organism evidence="3 4">
    <name type="scientific">Gemmata obscuriglobus</name>
    <dbReference type="NCBI Taxonomy" id="114"/>
    <lineage>
        <taxon>Bacteria</taxon>
        <taxon>Pseudomonadati</taxon>
        <taxon>Planctomycetota</taxon>
        <taxon>Planctomycetia</taxon>
        <taxon>Gemmatales</taxon>
        <taxon>Gemmataceae</taxon>
        <taxon>Gemmata</taxon>
    </lineage>
</organism>
<feature type="domain" description="Gfo/Idh/MocA-like oxidoreductase N-terminal" evidence="2">
    <location>
        <begin position="39"/>
        <end position="176"/>
    </location>
</feature>
<dbReference type="InterPro" id="IPR036291">
    <property type="entry name" value="NAD(P)-bd_dom_sf"/>
</dbReference>
<dbReference type="InterPro" id="IPR000683">
    <property type="entry name" value="Gfo/Idh/MocA-like_OxRdtase_N"/>
</dbReference>
<feature type="region of interest" description="Disordered" evidence="1">
    <location>
        <begin position="457"/>
        <end position="512"/>
    </location>
</feature>
<dbReference type="Gene3D" id="3.40.50.720">
    <property type="entry name" value="NAD(P)-binding Rossmann-like Domain"/>
    <property type="match status" value="1"/>
</dbReference>
<dbReference type="PANTHER" id="PTHR43818:SF5">
    <property type="entry name" value="OXIDOREDUCTASE FAMILY PROTEIN"/>
    <property type="match status" value="1"/>
</dbReference>
<dbReference type="RefSeq" id="WP_010040115.1">
    <property type="nucleotide sequence ID" value="NZ_CP025958.1"/>
</dbReference>
<dbReference type="OrthoDB" id="9788246at2"/>
<accession>A0A2Z3HG42</accession>
<protein>
    <submittedName>
        <fullName evidence="3">Gfo/Idh/MocA family oxidoreductase</fullName>
    </submittedName>
</protein>
<dbReference type="InterPro" id="IPR006311">
    <property type="entry name" value="TAT_signal"/>
</dbReference>
<gene>
    <name evidence="3" type="ORF">C1280_29840</name>
</gene>
<keyword evidence="4" id="KW-1185">Reference proteome</keyword>
<dbReference type="Gene3D" id="3.30.360.10">
    <property type="entry name" value="Dihydrodipicolinate Reductase, domain 2"/>
    <property type="match status" value="1"/>
</dbReference>
<dbReference type="PANTHER" id="PTHR43818">
    <property type="entry name" value="BCDNA.GH03377"/>
    <property type="match status" value="1"/>
</dbReference>
<name>A0A2Z3HG42_9BACT</name>
<evidence type="ECO:0000313" key="3">
    <source>
        <dbReference type="EMBL" id="AWM40774.1"/>
    </source>
</evidence>
<dbReference type="GO" id="GO:0000166">
    <property type="term" value="F:nucleotide binding"/>
    <property type="evidence" value="ECO:0007669"/>
    <property type="project" value="InterPro"/>
</dbReference>
<evidence type="ECO:0000259" key="2">
    <source>
        <dbReference type="Pfam" id="PF01408"/>
    </source>
</evidence>
<sequence>MSNSNVNRRAFIAGTAAAGAAMSLPAASYARIKAANEKLRVGFLGVGGRCQQHIGVILQMQKEGKAVAPAAVCDVWDGEVKKGVIQGRGLYPSAEKCGLDKRDKNHVSKDYRTILDQKDVDLVCIATPDHWHARMAIDAMNAGKDVYMEKPMTKTIAEAIAVVDTAVKTNKVVTVGVQSMADPTWLAAHEYVAAGNIGKVMQGQTSYFRNSSVGQWRYYPLTKDMTPKTIDWDMWLGHAFKGVDGEPLGPTPDAQPFDRAVWAQWRCYWPFGGGMYTDLFVHQTTHMIAAMGLRFPARVVGAGGLYLEYDGRDVPDVATVVADYDEGCQFIVGATMCNDVQFGEMIRGHLATIKFDGGGDFIKGFSVYGQNIAGGPAKPKSNGGEEKPVHVFANPKKGDATYALWENFLECVRERKRETLSTPELGAAAFATVNMGVQSYRYGKVLFWDKEKRAPKEADQSWAGQWEARSKKRGKPNQIMGWNAGDKGSLLQPPDYQKLEGPWVGGKDPAGE</sequence>
<dbReference type="EMBL" id="CP025958">
    <property type="protein sequence ID" value="AWM40774.1"/>
    <property type="molecule type" value="Genomic_DNA"/>
</dbReference>
<dbReference type="Proteomes" id="UP000245802">
    <property type="component" value="Chromosome"/>
</dbReference>
<dbReference type="Pfam" id="PF01408">
    <property type="entry name" value="GFO_IDH_MocA"/>
    <property type="match status" value="1"/>
</dbReference>
<dbReference type="SUPFAM" id="SSF51735">
    <property type="entry name" value="NAD(P)-binding Rossmann-fold domains"/>
    <property type="match status" value="1"/>
</dbReference>
<evidence type="ECO:0000313" key="4">
    <source>
        <dbReference type="Proteomes" id="UP000245802"/>
    </source>
</evidence>
<evidence type="ECO:0000256" key="1">
    <source>
        <dbReference type="SAM" id="MobiDB-lite"/>
    </source>
</evidence>
<dbReference type="KEGG" id="gog:C1280_29840"/>